<dbReference type="OrthoDB" id="134712at2"/>
<keyword evidence="2" id="KW-0805">Transcription regulation</keyword>
<dbReference type="Proteomes" id="UP000183263">
    <property type="component" value="Unassembled WGS sequence"/>
</dbReference>
<evidence type="ECO:0000256" key="4">
    <source>
        <dbReference type="ARBA" id="ARBA00023163"/>
    </source>
</evidence>
<proteinExistence type="inferred from homology"/>
<comment type="similarity">
    <text evidence="1">Belongs to the AfsR/DnrI/RedD regulatory family.</text>
</comment>
<sequence length="1086" mass="116332">MVRFRVLGGLEARGEDDRPISLGGPRQRAVVAVLLGARGETVPTDRLVEDVWDGAPPPRALGALQAYVSNLRRALEPDRPPRAPATTLTTRPGGYAIDLPDRAVDAWEFEDLARRAATVTELQGALALWRGPAYPEFAASSWAIPETARLDEVHVALRERLAAGYLSAATADRAVLLAQELTREHPLREEGWRLLALALHATGRRAEALARIRTARALFAEELGLDPGPALSAVESRILDGTLAGDGSPTPARAVASRGAAVFVGRDAELETLMRAADEPGALAVIGGEAGSGKSALLDRFRSRLDDAGRLTAVGRCPEFDGAPSAWAWVEILREIRHTVAPGSAAASLAPLLELGGAPPPGVPAADASVGRFLLHHAVGDYLETALSHRPTALILDDLHRADAETLALLTHVAERRLPLLVAVAYRADEPGSRIETALADLARFSPTRVRLGGLDVDSAATLIRRVAGRATDPATVAALTERTGGNPFYLQESARLLAAEGELVATSEVPDGVRDVLRRRIAQLPEASASVLRLASVVGREVPVDLLTAASDLDENAVLDAVEDGLGARLVTEPEPGIVRFGHALVRETLYSDLSRLRRHRWHERVAAAIEHLDPTDSSALAHHYSACLSPDTARKALVHNISAAEQAARRFAHDGAIDFLERALTATEHLPDDDTPPPDQLVDLLTELSRTQLSAGMSSAGMLTRARALAVADRHDRRDLAARILAFVDTPTPWVNRRYGAVDRDTVAVAESLLDEDLDAPLRCRLLITLVHELGGEDATRTLAAARTAELLARDIGDPELLGLTLNALHCGTGSFRSLVTGDDIADEVLRIGEDHGLPVFTMLGHSLHAWQCAAAADLAAAEWHATRQSELADRYRWHQARGTAAMFRGLLAHMRGDLAGAEEHYLRGHELMDRAGLDADSILALATLTMWLTQGREGEFELVADTVDSDAPDVVTDLLALAQAANGRIDVARRTREAVLPVRRDFFHGLMLALRGIVVARVGSGAEAEAVYTELSARSGQVGGADTGAYAIGPVDTVLADLAEVAGRPGDAARHRTLAYEVARRCGCPQWIEAAERRLHQHS</sequence>
<dbReference type="GO" id="GO:0003677">
    <property type="term" value="F:DNA binding"/>
    <property type="evidence" value="ECO:0007669"/>
    <property type="project" value="UniProtKB-UniRule"/>
</dbReference>
<protein>
    <submittedName>
        <fullName evidence="5">Transcriptional regulatory protein, C terminal</fullName>
    </submittedName>
</protein>
<dbReference type="Pfam" id="PF00486">
    <property type="entry name" value="Trans_reg_C"/>
    <property type="match status" value="1"/>
</dbReference>
<evidence type="ECO:0000313" key="6">
    <source>
        <dbReference type="Proteomes" id="UP000183263"/>
    </source>
</evidence>
<dbReference type="EMBL" id="FNDN01000001">
    <property type="protein sequence ID" value="SDH22288.1"/>
    <property type="molecule type" value="Genomic_DNA"/>
</dbReference>
<dbReference type="CDD" id="cd15831">
    <property type="entry name" value="BTAD"/>
    <property type="match status" value="1"/>
</dbReference>
<dbReference type="PANTHER" id="PTHR35807:SF1">
    <property type="entry name" value="TRANSCRIPTIONAL REGULATOR REDD"/>
    <property type="match status" value="1"/>
</dbReference>
<gene>
    <name evidence="5" type="ORF">SAMN05444695_101482</name>
</gene>
<reference evidence="5 6" key="1">
    <citation type="submission" date="2016-10" db="EMBL/GenBank/DDBJ databases">
        <authorList>
            <person name="de Groot N.N."/>
        </authorList>
    </citation>
    <scope>NUCLEOTIDE SEQUENCE [LARGE SCALE GENOMIC DNA]</scope>
    <source>
        <strain evidence="5 6">DSM 44892</strain>
    </source>
</reference>
<dbReference type="SMART" id="SM00862">
    <property type="entry name" value="Trans_reg_C"/>
    <property type="match status" value="1"/>
</dbReference>
<dbReference type="GO" id="GO:0006355">
    <property type="term" value="P:regulation of DNA-templated transcription"/>
    <property type="evidence" value="ECO:0007669"/>
    <property type="project" value="InterPro"/>
</dbReference>
<dbReference type="InterPro" id="IPR005158">
    <property type="entry name" value="BTAD"/>
</dbReference>
<evidence type="ECO:0000256" key="3">
    <source>
        <dbReference type="ARBA" id="ARBA00023125"/>
    </source>
</evidence>
<dbReference type="InterPro" id="IPR051677">
    <property type="entry name" value="AfsR-DnrI-RedD_regulator"/>
</dbReference>
<accession>A0A1G8AMV0</accession>
<organism evidence="5 6">
    <name type="scientific">Rhodococcus triatomae</name>
    <dbReference type="NCBI Taxonomy" id="300028"/>
    <lineage>
        <taxon>Bacteria</taxon>
        <taxon>Bacillati</taxon>
        <taxon>Actinomycetota</taxon>
        <taxon>Actinomycetes</taxon>
        <taxon>Mycobacteriales</taxon>
        <taxon>Nocardiaceae</taxon>
        <taxon>Rhodococcus</taxon>
    </lineage>
</organism>
<dbReference type="PROSITE" id="PS51755">
    <property type="entry name" value="OMPR_PHOB"/>
    <property type="match status" value="1"/>
</dbReference>
<evidence type="ECO:0000313" key="5">
    <source>
        <dbReference type="EMBL" id="SDH22288.1"/>
    </source>
</evidence>
<dbReference type="Pfam" id="PF03704">
    <property type="entry name" value="BTAD"/>
    <property type="match status" value="1"/>
</dbReference>
<dbReference type="Gene3D" id="1.10.10.10">
    <property type="entry name" value="Winged helix-like DNA-binding domain superfamily/Winged helix DNA-binding domain"/>
    <property type="match status" value="1"/>
</dbReference>
<dbReference type="PANTHER" id="PTHR35807">
    <property type="entry name" value="TRANSCRIPTIONAL REGULATOR REDD-RELATED"/>
    <property type="match status" value="1"/>
</dbReference>
<keyword evidence="4" id="KW-0804">Transcription</keyword>
<dbReference type="Gene3D" id="1.25.40.10">
    <property type="entry name" value="Tetratricopeptide repeat domain"/>
    <property type="match status" value="1"/>
</dbReference>
<dbReference type="InterPro" id="IPR016032">
    <property type="entry name" value="Sig_transdc_resp-reg_C-effctor"/>
</dbReference>
<dbReference type="InterPro" id="IPR011990">
    <property type="entry name" value="TPR-like_helical_dom_sf"/>
</dbReference>
<dbReference type="SMART" id="SM01043">
    <property type="entry name" value="BTAD"/>
    <property type="match status" value="1"/>
</dbReference>
<name>A0A1G8AMV0_9NOCA</name>
<dbReference type="Pfam" id="PF13191">
    <property type="entry name" value="AAA_16"/>
    <property type="match status" value="1"/>
</dbReference>
<dbReference type="SUPFAM" id="SSF52540">
    <property type="entry name" value="P-loop containing nucleoside triphosphate hydrolases"/>
    <property type="match status" value="1"/>
</dbReference>
<evidence type="ECO:0000256" key="2">
    <source>
        <dbReference type="ARBA" id="ARBA00023015"/>
    </source>
</evidence>
<dbReference type="SUPFAM" id="SSF48452">
    <property type="entry name" value="TPR-like"/>
    <property type="match status" value="1"/>
</dbReference>
<dbReference type="SUPFAM" id="SSF46894">
    <property type="entry name" value="C-terminal effector domain of the bipartite response regulators"/>
    <property type="match status" value="1"/>
</dbReference>
<evidence type="ECO:0000256" key="1">
    <source>
        <dbReference type="ARBA" id="ARBA00005820"/>
    </source>
</evidence>
<dbReference type="InterPro" id="IPR027417">
    <property type="entry name" value="P-loop_NTPase"/>
</dbReference>
<dbReference type="InterPro" id="IPR041664">
    <property type="entry name" value="AAA_16"/>
</dbReference>
<keyword evidence="6" id="KW-1185">Reference proteome</keyword>
<dbReference type="InterPro" id="IPR036388">
    <property type="entry name" value="WH-like_DNA-bd_sf"/>
</dbReference>
<dbReference type="GO" id="GO:0000160">
    <property type="term" value="P:phosphorelay signal transduction system"/>
    <property type="evidence" value="ECO:0007669"/>
    <property type="project" value="InterPro"/>
</dbReference>
<dbReference type="AlphaFoldDB" id="A0A1G8AMV0"/>
<dbReference type="InterPro" id="IPR001867">
    <property type="entry name" value="OmpR/PhoB-type_DNA-bd"/>
</dbReference>
<dbReference type="RefSeq" id="WP_072736033.1">
    <property type="nucleotide sequence ID" value="NZ_CP048813.1"/>
</dbReference>
<keyword evidence="3" id="KW-0238">DNA-binding</keyword>